<name>A0A0U2M2G1_9BACL</name>
<dbReference type="KEGG" id="pnp:IJ22_10940"/>
<dbReference type="SUPFAM" id="SSF141371">
    <property type="entry name" value="PilZ domain-like"/>
    <property type="match status" value="1"/>
</dbReference>
<dbReference type="EMBL" id="CP013652">
    <property type="protein sequence ID" value="ALS21472.1"/>
    <property type="molecule type" value="Genomic_DNA"/>
</dbReference>
<sequence>MSNANRRHFFRLPFQHPLCAELKMIDYKDLMPEYRIVKAALLDLSAGGARFRTATPLPDDDNLLVELKFTVMHKEFKPVGTIVRSMRSEEEHDEYSIQFSWNEADIAALTGVLNQMAVKLRNKTVLPGCSFCTEEELLEFKRL</sequence>
<dbReference type="Pfam" id="PF07238">
    <property type="entry name" value="PilZ"/>
    <property type="match status" value="1"/>
</dbReference>
<dbReference type="AlphaFoldDB" id="A0A0U2M2G1"/>
<accession>A0A0U2M2G1</accession>
<keyword evidence="2" id="KW-1185">Reference proteome</keyword>
<organism evidence="1 2">
    <name type="scientific">Paenibacillus naphthalenovorans</name>
    <dbReference type="NCBI Taxonomy" id="162209"/>
    <lineage>
        <taxon>Bacteria</taxon>
        <taxon>Bacillati</taxon>
        <taxon>Bacillota</taxon>
        <taxon>Bacilli</taxon>
        <taxon>Bacillales</taxon>
        <taxon>Paenibacillaceae</taxon>
        <taxon>Paenibacillus</taxon>
    </lineage>
</organism>
<dbReference type="InterPro" id="IPR009875">
    <property type="entry name" value="PilZ_domain"/>
</dbReference>
<reference evidence="1 2" key="2">
    <citation type="journal article" date="2016" name="Genome Announc.">
        <title>Complete Genome Sequences of Two Interactive Moderate Thermophiles, Paenibacillus napthalenovorans 32O-Y and Paenibacillus sp. 32O-W.</title>
        <authorList>
            <person name="Butler R.R.III."/>
            <person name="Wang J."/>
            <person name="Stark B.C."/>
            <person name="Pombert J.F."/>
        </authorList>
    </citation>
    <scope>NUCLEOTIDE SEQUENCE [LARGE SCALE GENOMIC DNA]</scope>
    <source>
        <strain evidence="1 2">32O-Y</strain>
    </source>
</reference>
<dbReference type="GO" id="GO:0035438">
    <property type="term" value="F:cyclic-di-GMP binding"/>
    <property type="evidence" value="ECO:0007669"/>
    <property type="project" value="InterPro"/>
</dbReference>
<evidence type="ECO:0000313" key="2">
    <source>
        <dbReference type="Proteomes" id="UP000061660"/>
    </source>
</evidence>
<reference evidence="2" key="1">
    <citation type="submission" date="2015-12" db="EMBL/GenBank/DDBJ databases">
        <title>Complete genome sequences of two moderately thermophilic Paenibacillus species.</title>
        <authorList>
            <person name="Butler R.III."/>
            <person name="Wang J."/>
            <person name="Stark B.C."/>
            <person name="Pombert J.-F."/>
        </authorList>
    </citation>
    <scope>NUCLEOTIDE SEQUENCE [LARGE SCALE GENOMIC DNA]</scope>
    <source>
        <strain evidence="2">32O-Y</strain>
    </source>
</reference>
<dbReference type="RefSeq" id="WP_054818021.1">
    <property type="nucleotide sequence ID" value="NZ_BJCS01000003.1"/>
</dbReference>
<dbReference type="STRING" id="162209.IJ22_10940"/>
<dbReference type="Proteomes" id="UP000061660">
    <property type="component" value="Chromosome"/>
</dbReference>
<proteinExistence type="predicted"/>
<evidence type="ECO:0000313" key="1">
    <source>
        <dbReference type="EMBL" id="ALS21472.1"/>
    </source>
</evidence>
<gene>
    <name evidence="1" type="ORF">IJ22_10940</name>
</gene>
<dbReference type="OrthoDB" id="1908709at2"/>
<dbReference type="PATRIC" id="fig|162209.4.peg.1164"/>
<dbReference type="Gene3D" id="2.40.10.220">
    <property type="entry name" value="predicted glycosyltransferase like domains"/>
    <property type="match status" value="1"/>
</dbReference>
<protein>
    <submittedName>
        <fullName evidence="1">PilZ domain-containing protein</fullName>
    </submittedName>
</protein>